<evidence type="ECO:0000313" key="1">
    <source>
        <dbReference type="EMBL" id="TGX82833.1"/>
    </source>
</evidence>
<gene>
    <name evidence="1" type="ORF">E5358_05705</name>
</gene>
<reference evidence="1" key="1">
    <citation type="submission" date="2019-04" db="EMBL/GenBank/DDBJ databases">
        <title>Microbes associate with the intestines of laboratory mice.</title>
        <authorList>
            <person name="Navarre W."/>
            <person name="Wong E."/>
            <person name="Huang K."/>
            <person name="Tropini C."/>
            <person name="Ng K."/>
            <person name="Yu B."/>
        </authorList>
    </citation>
    <scope>NUCLEOTIDE SEQUENCE</scope>
    <source>
        <strain evidence="1">NM73_A23</strain>
    </source>
</reference>
<comment type="caution">
    <text evidence="1">The sequence shown here is derived from an EMBL/GenBank/DDBJ whole genome shotgun (WGS) entry which is preliminary data.</text>
</comment>
<accession>A0AC61QRT7</accession>
<protein>
    <submittedName>
        <fullName evidence="1">Ubiquitin carboxyl-hydrolase</fullName>
    </submittedName>
</protein>
<sequence length="365" mass="41110">MKETKVVCPKCGASIAIPEHESFTAGIAIGKDSGLGTVTLPLESENNSISKNRTAMKASKKIEAMKAAGIDVTNLFAVTNAEGVESIARLENGGLTILADNDPIIIAIFKGGTVPNRRLFRRWVMAQVFHMLTQKDWKTGKPVGFLNALQAKGFCYSWEMLIEEIRIQAKLEMLDQENFIQRNRWFNKNVAGAMAADYLKQLNEHVEQRKKKCKRCKGTPYITLNGNNIFVDDLRKKVFNPLERCARLIKDAKNMTDLYRAAVGFYQIVKEMYSPYSLVMSPAFKDAYKGAGGYFTMRNLIMFHGCKMLSSKGNPLVESSSLRELDKLAEVYKNGEGWRMFGAMKELIVNNGIDIEAKMNEWRSK</sequence>
<keyword evidence="2" id="KW-1185">Reference proteome</keyword>
<dbReference type="Proteomes" id="UP000308886">
    <property type="component" value="Unassembled WGS sequence"/>
</dbReference>
<dbReference type="EMBL" id="SRZC01000007">
    <property type="protein sequence ID" value="TGX82833.1"/>
    <property type="molecule type" value="Genomic_DNA"/>
</dbReference>
<name>A0AC61QRT7_9BACT</name>
<evidence type="ECO:0000313" key="2">
    <source>
        <dbReference type="Proteomes" id="UP000308886"/>
    </source>
</evidence>
<proteinExistence type="predicted"/>
<organism evidence="1 2">
    <name type="scientific">Palleniella muris</name>
    <dbReference type="NCBI Taxonomy" id="3038145"/>
    <lineage>
        <taxon>Bacteria</taxon>
        <taxon>Pseudomonadati</taxon>
        <taxon>Bacteroidota</taxon>
        <taxon>Bacteroidia</taxon>
        <taxon>Bacteroidales</taxon>
        <taxon>Prevotellaceae</taxon>
        <taxon>Palleniella</taxon>
    </lineage>
</organism>